<dbReference type="Proteomes" id="UP000004382">
    <property type="component" value="Unassembled WGS sequence"/>
</dbReference>
<gene>
    <name evidence="1" type="ORF">MetexDRAFT_0147</name>
</gene>
<comment type="caution">
    <text evidence="1">The sequence shown here is derived from an EMBL/GenBank/DDBJ whole genome shotgun (WGS) entry which is preliminary data.</text>
</comment>
<proteinExistence type="predicted"/>
<evidence type="ECO:0000313" key="2">
    <source>
        <dbReference type="Proteomes" id="UP000004382"/>
    </source>
</evidence>
<evidence type="ECO:0000313" key="1">
    <source>
        <dbReference type="EMBL" id="EHP94982.1"/>
    </source>
</evidence>
<protein>
    <submittedName>
        <fullName evidence="1">Uncharacterized protein</fullName>
    </submittedName>
</protein>
<name>H1KBY5_METEX</name>
<accession>H1KBY5</accession>
<dbReference type="RefSeq" id="WP_003596184.1">
    <property type="nucleotide sequence ID" value="NZ_AGJK01000002.1"/>
</dbReference>
<organism evidence="1 2">
    <name type="scientific">Methylorubrum extorquens DSM 13060</name>
    <dbReference type="NCBI Taxonomy" id="882800"/>
    <lineage>
        <taxon>Bacteria</taxon>
        <taxon>Pseudomonadati</taxon>
        <taxon>Pseudomonadota</taxon>
        <taxon>Alphaproteobacteria</taxon>
        <taxon>Hyphomicrobiales</taxon>
        <taxon>Methylobacteriaceae</taxon>
        <taxon>Methylorubrum</taxon>
    </lineage>
</organism>
<sequence>MSGFTRADRHLSADGLMMIAPDLVAPLADMLERAVAEYGREDWGDWTPGGIALFGTDPSVRRMGEHKAFVVILPEEAGDDDDVALFCLAHEVVHCLDFSREAGAPMIEEGAAVRMSLIGPKYAEPGFAETARDYCMTGPGGEHYAVALLAVEALLEINPEAIRTLRRDNPSWGAITPARLRAVAPGLPDELAELLCEVRQMRPDTERDLALALLAAKRVEGEA</sequence>
<dbReference type="EMBL" id="AGJK01000002">
    <property type="protein sequence ID" value="EHP94982.1"/>
    <property type="molecule type" value="Genomic_DNA"/>
</dbReference>
<dbReference type="AlphaFoldDB" id="H1KBY5"/>
<dbReference type="PATRIC" id="fig|882800.3.peg.142"/>
<reference evidence="1 2" key="1">
    <citation type="submission" date="2011-09" db="EMBL/GenBank/DDBJ databases">
        <title>The draft genome of Methylobacterium extorquens DSM 13060.</title>
        <authorList>
            <consortium name="US DOE Joint Genome Institute (JGI-PGF)"/>
            <person name="Lucas S."/>
            <person name="Han J."/>
            <person name="Lapidus A."/>
            <person name="Cheng J.-F."/>
            <person name="Goodwin L."/>
            <person name="Pitluck S."/>
            <person name="Peters L."/>
            <person name="Land M.L."/>
            <person name="Hauser L."/>
            <person name="Koskimaki J."/>
            <person name="Halonen O."/>
            <person name="Pirttila A."/>
            <person name="Frank C."/>
            <person name="Woyke T.J."/>
        </authorList>
    </citation>
    <scope>NUCLEOTIDE SEQUENCE [LARGE SCALE GENOMIC DNA]</scope>
    <source>
        <strain evidence="1 2">DSM 13060</strain>
    </source>
</reference>